<protein>
    <submittedName>
        <fullName evidence="1">Uncharacterized protein</fullName>
    </submittedName>
</protein>
<dbReference type="AlphaFoldDB" id="A0AAW2FNY1"/>
<evidence type="ECO:0000313" key="2">
    <source>
        <dbReference type="Proteomes" id="UP001430953"/>
    </source>
</evidence>
<dbReference type="EMBL" id="JADYXP020000010">
    <property type="protein sequence ID" value="KAL0115650.1"/>
    <property type="molecule type" value="Genomic_DNA"/>
</dbReference>
<proteinExistence type="predicted"/>
<comment type="caution">
    <text evidence="1">The sequence shown here is derived from an EMBL/GenBank/DDBJ whole genome shotgun (WGS) entry which is preliminary data.</text>
</comment>
<organism evidence="1 2">
    <name type="scientific">Cardiocondyla obscurior</name>
    <dbReference type="NCBI Taxonomy" id="286306"/>
    <lineage>
        <taxon>Eukaryota</taxon>
        <taxon>Metazoa</taxon>
        <taxon>Ecdysozoa</taxon>
        <taxon>Arthropoda</taxon>
        <taxon>Hexapoda</taxon>
        <taxon>Insecta</taxon>
        <taxon>Pterygota</taxon>
        <taxon>Neoptera</taxon>
        <taxon>Endopterygota</taxon>
        <taxon>Hymenoptera</taxon>
        <taxon>Apocrita</taxon>
        <taxon>Aculeata</taxon>
        <taxon>Formicoidea</taxon>
        <taxon>Formicidae</taxon>
        <taxon>Myrmicinae</taxon>
        <taxon>Cardiocondyla</taxon>
    </lineage>
</organism>
<accession>A0AAW2FNY1</accession>
<keyword evidence="2" id="KW-1185">Reference proteome</keyword>
<evidence type="ECO:0000313" key="1">
    <source>
        <dbReference type="EMBL" id="KAL0115650.1"/>
    </source>
</evidence>
<sequence>MRVVNKCQLRSRNLQIFLNENVAIGLREQLLLKHVPGMSKGYDVVDVLSKYCANSKFDCEKNAISSRKNIFYDHAVSHARCRSRVHRLLVIPPGFLHRYIDPIARIVKPFVDSFDRGLFLRWLRFDILKFLKLRWALQMCHRVYSVTVHPAMHCSGHDIGRLPDITSSSGDSGRGDVGTQQDRLLPSAYERALEPILFLREHEQRGEANFVSARNS</sequence>
<dbReference type="Proteomes" id="UP001430953">
    <property type="component" value="Unassembled WGS sequence"/>
</dbReference>
<gene>
    <name evidence="1" type="ORF">PUN28_010872</name>
</gene>
<name>A0AAW2FNY1_9HYME</name>
<reference evidence="1 2" key="1">
    <citation type="submission" date="2023-03" db="EMBL/GenBank/DDBJ databases">
        <title>High recombination rates correlate with genetic variation in Cardiocondyla obscurior ants.</title>
        <authorList>
            <person name="Errbii M."/>
        </authorList>
    </citation>
    <scope>NUCLEOTIDE SEQUENCE [LARGE SCALE GENOMIC DNA]</scope>
    <source>
        <strain evidence="1">Alpha-2009</strain>
        <tissue evidence="1">Whole body</tissue>
    </source>
</reference>